<sequence>MSDDFSGEEFEGVDDSSSQCRPLAVNDVRIGTVVAMRDRPSKVVETKISKPGKHGSAKMKITSIDLFNGKKYEAIYQTSRTIPQPDVIRADYQLTDVDDDGFCSLMGEDGIMREDLQIPADDFGDEVRAAFAEGKDLIDPVFKINPLTDNDLMFAEMRFGVYPSNFVDSTN</sequence>
<keyword evidence="2 4" id="KW-0648">Protein biosynthesis</keyword>
<dbReference type="PROSITE" id="PS00302">
    <property type="entry name" value="IF5A_HYPUSINE"/>
    <property type="match status" value="1"/>
</dbReference>
<dbReference type="Gene3D" id="2.30.30.30">
    <property type="match status" value="1"/>
</dbReference>
<name>A0ABQ9WXK3_9EUKA</name>
<comment type="similarity">
    <text evidence="1 4">Belongs to the eIF-5A family.</text>
</comment>
<feature type="region of interest" description="Disordered" evidence="5">
    <location>
        <begin position="1"/>
        <end position="21"/>
    </location>
</feature>
<comment type="PTM">
    <text evidence="4">eIF-5A seems to be the only eukaryotic protein to have a hypusine residue which is a post-translational modification of a lysine by the addition of a butylamino group.</text>
</comment>
<accession>A0ABQ9WXK3</accession>
<proteinExistence type="inferred from homology"/>
<dbReference type="Pfam" id="PF21485">
    <property type="entry name" value="IF5A-like_N"/>
    <property type="match status" value="1"/>
</dbReference>
<evidence type="ECO:0000256" key="2">
    <source>
        <dbReference type="ARBA" id="ARBA00022917"/>
    </source>
</evidence>
<dbReference type="InterPro" id="IPR008991">
    <property type="entry name" value="Translation_prot_SH3-like_sf"/>
</dbReference>
<keyword evidence="7" id="KW-0396">Initiation factor</keyword>
<dbReference type="GO" id="GO:0003743">
    <property type="term" value="F:translation initiation factor activity"/>
    <property type="evidence" value="ECO:0007669"/>
    <property type="project" value="UniProtKB-KW"/>
</dbReference>
<dbReference type="SUPFAM" id="SSF50104">
    <property type="entry name" value="Translation proteins SH3-like domain"/>
    <property type="match status" value="1"/>
</dbReference>
<evidence type="ECO:0000259" key="6">
    <source>
        <dbReference type="SMART" id="SM01376"/>
    </source>
</evidence>
<dbReference type="InterPro" id="IPR014722">
    <property type="entry name" value="Rib_uL2_dom2"/>
</dbReference>
<evidence type="ECO:0000313" key="8">
    <source>
        <dbReference type="Proteomes" id="UP001281761"/>
    </source>
</evidence>
<dbReference type="InterPro" id="IPR020189">
    <property type="entry name" value="IF5A_C"/>
</dbReference>
<comment type="function">
    <text evidence="4">Translation factor that promotes translation elongation and termination, particularly upon ribosome stalling at specific amino acid sequence contexts. Binds between the exit (E) and peptidyl (P) site of the ribosome and promotes rescue of stalled ribosome: specifically required for efficient translation of polyproline-containing peptides as well as other motifs that stall the ribosome. Acts as ribosome quality control (RQC) cofactor by joining the RQC complex to facilitate peptidyl transfer during CAT tailing step.</text>
</comment>
<feature type="domain" description="Translation initiation factor 5A C-terminal" evidence="6">
    <location>
        <begin position="86"/>
        <end position="143"/>
    </location>
</feature>
<reference evidence="7 8" key="1">
    <citation type="journal article" date="2022" name="bioRxiv">
        <title>Genomics of Preaxostyla Flagellates Illuminates Evolutionary Transitions and the Path Towards Mitochondrial Loss.</title>
        <authorList>
            <person name="Novak L.V.F."/>
            <person name="Treitli S.C."/>
            <person name="Pyrih J."/>
            <person name="Halakuc P."/>
            <person name="Pipaliya S.V."/>
            <person name="Vacek V."/>
            <person name="Brzon O."/>
            <person name="Soukal P."/>
            <person name="Eme L."/>
            <person name="Dacks J.B."/>
            <person name="Karnkowska A."/>
            <person name="Elias M."/>
            <person name="Hampl V."/>
        </authorList>
    </citation>
    <scope>NUCLEOTIDE SEQUENCE [LARGE SCALE GENOMIC DNA]</scope>
    <source>
        <strain evidence="7">NAU3</strain>
        <tissue evidence="7">Gut</tissue>
    </source>
</reference>
<dbReference type="NCBIfam" id="TIGR00037">
    <property type="entry name" value="eIF_5A"/>
    <property type="match status" value="1"/>
</dbReference>
<keyword evidence="8" id="KW-1185">Reference proteome</keyword>
<dbReference type="SUPFAM" id="SSF50249">
    <property type="entry name" value="Nucleic acid-binding proteins"/>
    <property type="match status" value="1"/>
</dbReference>
<dbReference type="Gene3D" id="2.40.50.140">
    <property type="entry name" value="Nucleic acid-binding proteins"/>
    <property type="match status" value="1"/>
</dbReference>
<dbReference type="InterPro" id="IPR012340">
    <property type="entry name" value="NA-bd_OB-fold"/>
</dbReference>
<gene>
    <name evidence="7" type="ORF">BLNAU_20853</name>
</gene>
<keyword evidence="3 4" id="KW-0385">Hypusine</keyword>
<protein>
    <recommendedName>
        <fullName evidence="4">Eukaryotic translation initiation factor 5A</fullName>
        <shortName evidence="4">eIF-5A</shortName>
    </recommendedName>
</protein>
<dbReference type="SMART" id="SM01376">
    <property type="entry name" value="eIF-5a"/>
    <property type="match status" value="1"/>
</dbReference>
<evidence type="ECO:0000256" key="4">
    <source>
        <dbReference type="RuleBase" id="RU362005"/>
    </source>
</evidence>
<dbReference type="EMBL" id="JARBJD010000308">
    <property type="protein sequence ID" value="KAK2944243.1"/>
    <property type="molecule type" value="Genomic_DNA"/>
</dbReference>
<evidence type="ECO:0000256" key="5">
    <source>
        <dbReference type="SAM" id="MobiDB-lite"/>
    </source>
</evidence>
<evidence type="ECO:0000256" key="3">
    <source>
        <dbReference type="ARBA" id="ARBA00023071"/>
    </source>
</evidence>
<dbReference type="InterPro" id="IPR019769">
    <property type="entry name" value="Trans_elong_IF5A_hypusine_site"/>
</dbReference>
<dbReference type="PANTHER" id="PTHR11673">
    <property type="entry name" value="TRANSLATION INITIATION FACTOR 5A FAMILY MEMBER"/>
    <property type="match status" value="1"/>
</dbReference>
<dbReference type="InterPro" id="IPR048670">
    <property type="entry name" value="IF5A-like_N"/>
</dbReference>
<evidence type="ECO:0000256" key="1">
    <source>
        <dbReference type="ARBA" id="ARBA00006016"/>
    </source>
</evidence>
<organism evidence="7 8">
    <name type="scientific">Blattamonas nauphoetae</name>
    <dbReference type="NCBI Taxonomy" id="2049346"/>
    <lineage>
        <taxon>Eukaryota</taxon>
        <taxon>Metamonada</taxon>
        <taxon>Preaxostyla</taxon>
        <taxon>Oxymonadida</taxon>
        <taxon>Blattamonas</taxon>
    </lineage>
</organism>
<dbReference type="InterPro" id="IPR001884">
    <property type="entry name" value="IF5A-like"/>
</dbReference>
<dbReference type="Proteomes" id="UP001281761">
    <property type="component" value="Unassembled WGS sequence"/>
</dbReference>
<dbReference type="Pfam" id="PF01287">
    <property type="entry name" value="eIF-5a"/>
    <property type="match status" value="1"/>
</dbReference>
<feature type="compositionally biased region" description="Acidic residues" evidence="5">
    <location>
        <begin position="1"/>
        <end position="14"/>
    </location>
</feature>
<evidence type="ECO:0000313" key="7">
    <source>
        <dbReference type="EMBL" id="KAK2944243.1"/>
    </source>
</evidence>
<comment type="caution">
    <text evidence="7">The sequence shown here is derived from an EMBL/GenBank/DDBJ whole genome shotgun (WGS) entry which is preliminary data.</text>
</comment>